<dbReference type="Proteomes" id="UP000255505">
    <property type="component" value="Plasmid II"/>
</dbReference>
<proteinExistence type="predicted"/>
<accession>A0A375I7N8</accession>
<feature type="region of interest" description="Disordered" evidence="1">
    <location>
        <begin position="157"/>
        <end position="237"/>
    </location>
</feature>
<dbReference type="EMBL" id="LT991977">
    <property type="protein sequence ID" value="SPK74867.1"/>
    <property type="molecule type" value="Genomic_DNA"/>
</dbReference>
<evidence type="ECO:0000313" key="2">
    <source>
        <dbReference type="EMBL" id="SPK70060.1"/>
    </source>
</evidence>
<name>A0A375I7N8_9BURK</name>
<feature type="compositionally biased region" description="Basic and acidic residues" evidence="1">
    <location>
        <begin position="222"/>
        <end position="237"/>
    </location>
</feature>
<dbReference type="Proteomes" id="UP000255505">
    <property type="component" value="Unassembled WGS sequence"/>
</dbReference>
<protein>
    <submittedName>
        <fullName evidence="2">Uncharacterized protein</fullName>
    </submittedName>
</protein>
<sequence length="237" mass="25853">MDRQRFIQQMAILDRRQQHLAQRALVGQQQLDDAEIERLTGVSHLQAEGRAVRLQCGRLQQLADGRDGNAVLRVRKHCGIEPDSAQELLRGQSESPRHLKIAAQGPCPNHGFRHFRSPPCRVDPALAPTLVLTRGGAQTKKSGAENEKSNALDAYSGAHAEARPESGPASDTPARAKAAPFHPGDNHAIPRRLSPPRKPAEGRHHRRALCSGMDAVGLPRRHPGDHGRADPEGGRLL</sequence>
<organism evidence="2 4">
    <name type="scientific">Cupriavidus taiwanensis</name>
    <dbReference type="NCBI Taxonomy" id="164546"/>
    <lineage>
        <taxon>Bacteria</taxon>
        <taxon>Pseudomonadati</taxon>
        <taxon>Pseudomonadota</taxon>
        <taxon>Betaproteobacteria</taxon>
        <taxon>Burkholderiales</taxon>
        <taxon>Burkholderiaceae</taxon>
        <taxon>Cupriavidus</taxon>
    </lineage>
</organism>
<reference evidence="2 4" key="1">
    <citation type="submission" date="2018-01" db="EMBL/GenBank/DDBJ databases">
        <authorList>
            <person name="Gaut B.S."/>
            <person name="Morton B.R."/>
            <person name="Clegg M.T."/>
            <person name="Duvall M.R."/>
        </authorList>
    </citation>
    <scope>NUCLEOTIDE SEQUENCE [LARGE SCALE GENOMIC DNA]</scope>
    <source>
        <strain evidence="2">Cupriavidus taiwanensis LMG 19425</strain>
        <plasmid evidence="4">Plasmid ii</plasmid>
    </source>
</reference>
<geneLocation type="plasmid" evidence="3">
    <name>II</name>
</geneLocation>
<evidence type="ECO:0000256" key="1">
    <source>
        <dbReference type="SAM" id="MobiDB-lite"/>
    </source>
</evidence>
<evidence type="ECO:0000313" key="4">
    <source>
        <dbReference type="Proteomes" id="UP000255505"/>
    </source>
</evidence>
<dbReference type="EMBL" id="OOEF01000029">
    <property type="protein sequence ID" value="SPK70060.1"/>
    <property type="molecule type" value="Genomic_DNA"/>
</dbReference>
<gene>
    <name evidence="3" type="ORF">CT19425_MP40062</name>
    <name evidence="2" type="ORF">CT19425_U350030</name>
</gene>
<evidence type="ECO:0000313" key="3">
    <source>
        <dbReference type="EMBL" id="SPK74867.1"/>
    </source>
</evidence>
<dbReference type="AlphaFoldDB" id="A0A375I7N8"/>
<keyword evidence="3" id="KW-0614">Plasmid</keyword>